<evidence type="ECO:0000256" key="6">
    <source>
        <dbReference type="SAM" id="MobiDB-lite"/>
    </source>
</evidence>
<organism evidence="8 9">
    <name type="scientific">Vecturithrix granuli</name>
    <dbReference type="NCBI Taxonomy" id="1499967"/>
    <lineage>
        <taxon>Bacteria</taxon>
        <taxon>Candidatus Moduliflexota</taxon>
        <taxon>Candidatus Vecturitrichia</taxon>
        <taxon>Candidatus Vecturitrichales</taxon>
        <taxon>Candidatus Vecturitrichaceae</taxon>
        <taxon>Candidatus Vecturithrix</taxon>
    </lineage>
</organism>
<dbReference type="SUPFAM" id="SSF53300">
    <property type="entry name" value="vWA-like"/>
    <property type="match status" value="1"/>
</dbReference>
<evidence type="ECO:0000313" key="9">
    <source>
        <dbReference type="Proteomes" id="UP000030661"/>
    </source>
</evidence>
<dbReference type="InterPro" id="IPR002035">
    <property type="entry name" value="VWF_A"/>
</dbReference>
<dbReference type="SUPFAM" id="SSF53850">
    <property type="entry name" value="Periplasmic binding protein-like II"/>
    <property type="match status" value="1"/>
</dbReference>
<evidence type="ECO:0000256" key="5">
    <source>
        <dbReference type="ARBA" id="ARBA00022764"/>
    </source>
</evidence>
<evidence type="ECO:0000256" key="4">
    <source>
        <dbReference type="ARBA" id="ARBA00022729"/>
    </source>
</evidence>
<keyword evidence="5" id="KW-0574">Periplasm</keyword>
<dbReference type="CDD" id="cd00198">
    <property type="entry name" value="vWFA"/>
    <property type="match status" value="1"/>
</dbReference>
<feature type="domain" description="VWFA" evidence="7">
    <location>
        <begin position="401"/>
        <end position="582"/>
    </location>
</feature>
<dbReference type="Gene3D" id="3.40.50.410">
    <property type="entry name" value="von Willebrand factor, type A domain"/>
    <property type="match status" value="1"/>
</dbReference>
<dbReference type="eggNOG" id="COG2304">
    <property type="taxonomic scope" value="Bacteria"/>
</dbReference>
<dbReference type="Proteomes" id="UP000030661">
    <property type="component" value="Unassembled WGS sequence"/>
</dbReference>
<evidence type="ECO:0000313" key="8">
    <source>
        <dbReference type="EMBL" id="GAK57596.1"/>
    </source>
</evidence>
<dbReference type="Pfam" id="PF00092">
    <property type="entry name" value="VWA"/>
    <property type="match status" value="1"/>
</dbReference>
<dbReference type="GO" id="GO:0140104">
    <property type="term" value="F:molecular carrier activity"/>
    <property type="evidence" value="ECO:0007669"/>
    <property type="project" value="InterPro"/>
</dbReference>
<dbReference type="SMART" id="SM00327">
    <property type="entry name" value="VWA"/>
    <property type="match status" value="1"/>
</dbReference>
<protein>
    <submittedName>
        <fullName evidence="8">Uncharacterized protein containing a von Willebrand factor type A (VWA) domain</fullName>
    </submittedName>
</protein>
<evidence type="ECO:0000256" key="1">
    <source>
        <dbReference type="ARBA" id="ARBA00004418"/>
    </source>
</evidence>
<keyword evidence="4" id="KW-0732">Signal</keyword>
<dbReference type="AlphaFoldDB" id="A0A081BZ41"/>
<dbReference type="eggNOG" id="COG1840">
    <property type="taxonomic scope" value="Bacteria"/>
</dbReference>
<dbReference type="PROSITE" id="PS50234">
    <property type="entry name" value="VWFA"/>
    <property type="match status" value="1"/>
</dbReference>
<dbReference type="GO" id="GO:0042597">
    <property type="term" value="C:periplasmic space"/>
    <property type="evidence" value="ECO:0007669"/>
    <property type="project" value="UniProtKB-SubCell"/>
</dbReference>
<evidence type="ECO:0000259" key="7">
    <source>
        <dbReference type="PROSITE" id="PS50234"/>
    </source>
</evidence>
<dbReference type="STRING" id="1499967.U27_04563"/>
<sequence length="582" mass="65185">MGNKILKFLIVLIFLGVCGFVVYQQLFSRAPKPDSALQPQGKPQTAQTAKPAQTSQETVHISFYQSKGKDDWVNEVIPEFNNGNYTVDGKKIVVEMYPVRSGDSMQAILDGKIQPTIWNPASAAWFDMINYTWKVRHGKALISSSQPLVITALVIGMWEPMAKALGYPDKELGWSDLMAITTNPQGWAAYNHPEWGAFKFGHSHPDFSNSALLSVISLVYAAAGKTSGLTMEDFSRSEVINEMHAIEQSIVHYGDSSTWLMEKFVHNGPSYLSALTLYENTVVEANTKYPDKAFPVVAIYPKEGTFWSDHPFAIPDADWVSPEQRKAAEVFREFLLAEPQQKRLMKYGYRPAIANIPLESPIDRAHGVNPEVKPMNVLETPSEDITKRIQELWHQTKKKSTVYLLIDTSGSMKGEPMKQANKGAEVFVKQMEQDDQLQVLTFGQGIFELSQFGYVRDVGEPLIEKIQGLYGEGKTPLYDAVKYALQTIEQHKAAQKEPRLYGIVVLSDGKDTSSRTTKQELLALLPRNPELAPDVTKIFTIAYGDDADVDTLKEISLYSNAMMYTGTLENIETVYVSISSYF</sequence>
<dbReference type="Pfam" id="PF13531">
    <property type="entry name" value="SBP_bac_11"/>
    <property type="match status" value="1"/>
</dbReference>
<gene>
    <name evidence="8" type="ORF">U27_04563</name>
</gene>
<evidence type="ECO:0000256" key="2">
    <source>
        <dbReference type="ARBA" id="ARBA00006099"/>
    </source>
</evidence>
<feature type="compositionally biased region" description="Polar residues" evidence="6">
    <location>
        <begin position="37"/>
        <end position="56"/>
    </location>
</feature>
<dbReference type="PANTHER" id="PTHR30368">
    <property type="entry name" value="SULFATE-BINDING PROTEIN"/>
    <property type="match status" value="1"/>
</dbReference>
<accession>A0A081BZ41</accession>
<dbReference type="Gene3D" id="3.40.190.10">
    <property type="entry name" value="Periplasmic binding protein-like II"/>
    <property type="match status" value="2"/>
</dbReference>
<keyword evidence="9" id="KW-1185">Reference proteome</keyword>
<evidence type="ECO:0000256" key="3">
    <source>
        <dbReference type="ARBA" id="ARBA00022448"/>
    </source>
</evidence>
<keyword evidence="3" id="KW-0813">Transport</keyword>
<dbReference type="InterPro" id="IPR036465">
    <property type="entry name" value="vWFA_dom_sf"/>
</dbReference>
<dbReference type="InterPro" id="IPR005669">
    <property type="entry name" value="Thiosulph/SO4-bd"/>
</dbReference>
<reference evidence="8 9" key="1">
    <citation type="journal article" date="2015" name="PeerJ">
        <title>First genomic representation of candidate bacterial phylum KSB3 points to enhanced environmental sensing as a trigger of wastewater bulking.</title>
        <authorList>
            <person name="Sekiguchi Y."/>
            <person name="Ohashi A."/>
            <person name="Parks D.H."/>
            <person name="Yamauchi T."/>
            <person name="Tyson G.W."/>
            <person name="Hugenholtz P."/>
        </authorList>
    </citation>
    <scope>NUCLEOTIDE SEQUENCE [LARGE SCALE GENOMIC DNA]</scope>
</reference>
<dbReference type="EMBL" id="DF820466">
    <property type="protein sequence ID" value="GAK57596.1"/>
    <property type="molecule type" value="Genomic_DNA"/>
</dbReference>
<dbReference type="HOGENOM" id="CLU_018489_2_0_0"/>
<name>A0A081BZ41_VECG1</name>
<dbReference type="PANTHER" id="PTHR30368:SF2">
    <property type="entry name" value="SULFATE-BINDING PROTEIN"/>
    <property type="match status" value="1"/>
</dbReference>
<feature type="region of interest" description="Disordered" evidence="6">
    <location>
        <begin position="33"/>
        <end position="56"/>
    </location>
</feature>
<dbReference type="GO" id="GO:1902358">
    <property type="term" value="P:sulfate transmembrane transport"/>
    <property type="evidence" value="ECO:0007669"/>
    <property type="project" value="InterPro"/>
</dbReference>
<comment type="subcellular location">
    <subcellularLocation>
        <location evidence="1">Periplasm</location>
    </subcellularLocation>
</comment>
<comment type="similarity">
    <text evidence="2">Belongs to the prokaryotic sulfate-binding protein family.</text>
</comment>
<proteinExistence type="inferred from homology"/>